<organism evidence="2">
    <name type="scientific">Panstrongylus megistus</name>
    <dbReference type="NCBI Taxonomy" id="65343"/>
    <lineage>
        <taxon>Eukaryota</taxon>
        <taxon>Metazoa</taxon>
        <taxon>Ecdysozoa</taxon>
        <taxon>Arthropoda</taxon>
        <taxon>Hexapoda</taxon>
        <taxon>Insecta</taxon>
        <taxon>Pterygota</taxon>
        <taxon>Neoptera</taxon>
        <taxon>Paraneoptera</taxon>
        <taxon>Hemiptera</taxon>
        <taxon>Heteroptera</taxon>
        <taxon>Panheteroptera</taxon>
        <taxon>Cimicomorpha</taxon>
        <taxon>Reduviidae</taxon>
        <taxon>Triatominae</taxon>
        <taxon>Panstrongylus</taxon>
    </lineage>
</organism>
<feature type="transmembrane region" description="Helical" evidence="1">
    <location>
        <begin position="29"/>
        <end position="49"/>
    </location>
</feature>
<evidence type="ECO:0000256" key="1">
    <source>
        <dbReference type="SAM" id="Phobius"/>
    </source>
</evidence>
<reference evidence="2" key="1">
    <citation type="journal article" date="2015" name="J. Med. Entomol.">
        <title>A Deep Insight Into the Sialotranscriptome of the Chagas Disease Vector, Panstrongylus megistus (Hemiptera: Heteroptera).</title>
        <authorList>
            <person name="Ribeiro J.M."/>
            <person name="Schwarz A."/>
            <person name="Francischetti I.M."/>
        </authorList>
    </citation>
    <scope>NUCLEOTIDE SEQUENCE</scope>
    <source>
        <tissue evidence="2">Salivary glands</tissue>
    </source>
</reference>
<dbReference type="PANTHER" id="PTHR36694">
    <property type="entry name" value="PASIFLORA 1, ISOFORM A-RELATED"/>
    <property type="match status" value="1"/>
</dbReference>
<evidence type="ECO:0000313" key="2">
    <source>
        <dbReference type="EMBL" id="JAC85693.1"/>
    </source>
</evidence>
<dbReference type="AlphaFoldDB" id="A0A069DNP8"/>
<sequence length="176" mass="19346">MPSVPQLKSCCFCFTTETGTKIIGWLQTILSAIGILLLIFALAFGVQAFKEHSENEVAVNDTDDSSSINTKTITEAIIIATAISIVIYVISFLLGLFLLLGVYKRNMSYVRLWIIISVVLLILTLAVIVIRLILKITGKDTADIISPIVSLLISTYFTLVVYSYYRENKSGTSGNV</sequence>
<keyword evidence="1" id="KW-0472">Membrane</keyword>
<feature type="transmembrane region" description="Helical" evidence="1">
    <location>
        <begin position="145"/>
        <end position="165"/>
    </location>
</feature>
<proteinExistence type="evidence at transcript level"/>
<protein>
    <submittedName>
        <fullName evidence="2">Putative conserved plasma membrane protein</fullName>
    </submittedName>
</protein>
<feature type="transmembrane region" description="Helical" evidence="1">
    <location>
        <begin position="112"/>
        <end position="133"/>
    </location>
</feature>
<keyword evidence="1" id="KW-0812">Transmembrane</keyword>
<keyword evidence="1" id="KW-1133">Transmembrane helix</keyword>
<feature type="transmembrane region" description="Helical" evidence="1">
    <location>
        <begin position="76"/>
        <end position="100"/>
    </location>
</feature>
<accession>A0A069DNP8</accession>
<dbReference type="PANTHER" id="PTHR36694:SF11">
    <property type="entry name" value="LP21121P-RELATED"/>
    <property type="match status" value="1"/>
</dbReference>
<name>A0A069DNP8_9HEMI</name>
<dbReference type="EMBL" id="GBGD01003196">
    <property type="protein sequence ID" value="JAC85693.1"/>
    <property type="molecule type" value="mRNA"/>
</dbReference>